<sequence>MLGWEKSQVVDGTGRDQGQERTGLALDKAGGDWSEIKDCWRLRLWLRGSSSDTRNRYRRYKSRALRPLRPDRSMQGLVISGLRGWLRRMQKWASIAMRRKVDTVRR</sequence>
<gene>
    <name evidence="2" type="ORF">BN851_0108030</name>
</gene>
<comment type="caution">
    <text evidence="2">The sequence shown here is derived from an EMBL/GenBank/DDBJ whole genome shotgun (WGS) entry which is preliminary data.</text>
</comment>
<evidence type="ECO:0000256" key="1">
    <source>
        <dbReference type="SAM" id="MobiDB-lite"/>
    </source>
</evidence>
<protein>
    <submittedName>
        <fullName evidence="2">WGS project CBMG000000000 data, contig CS5907-c002284</fullName>
    </submittedName>
</protein>
<reference evidence="2" key="1">
    <citation type="submission" date="2013-05" db="EMBL/GenBank/DDBJ databases">
        <title>Draft genome sequences of six wheat associated Fusarium spp. isolates.</title>
        <authorList>
            <person name="Moolhuijzen P.M."/>
            <person name="Manners J.M."/>
            <person name="Wilcox S."/>
            <person name="Bellgard M.I."/>
            <person name="Gardiner D.M."/>
        </authorList>
    </citation>
    <scope>NUCLEOTIDE SEQUENCE</scope>
    <source>
        <strain evidence="2">CS5907</strain>
    </source>
</reference>
<name>A0A090MDN3_9HYPO</name>
<accession>A0A090MDN3</accession>
<organism evidence="2">
    <name type="scientific">Fusarium acuminatum CS5907</name>
    <dbReference type="NCBI Taxonomy" id="1318461"/>
    <lineage>
        <taxon>Eukaryota</taxon>
        <taxon>Fungi</taxon>
        <taxon>Dikarya</taxon>
        <taxon>Ascomycota</taxon>
        <taxon>Pezizomycotina</taxon>
        <taxon>Sordariomycetes</taxon>
        <taxon>Hypocreomycetidae</taxon>
        <taxon>Hypocreales</taxon>
        <taxon>Nectriaceae</taxon>
        <taxon>Fusarium</taxon>
        <taxon>Fusarium tricinctum species complex</taxon>
    </lineage>
</organism>
<evidence type="ECO:0000313" key="2">
    <source>
        <dbReference type="EMBL" id="CEG03770.1"/>
    </source>
</evidence>
<dbReference type="EMBL" id="CBMG010002273">
    <property type="protein sequence ID" value="CEG03770.1"/>
    <property type="molecule type" value="Genomic_DNA"/>
</dbReference>
<proteinExistence type="predicted"/>
<dbReference type="AlphaFoldDB" id="A0A090MDN3"/>
<feature type="region of interest" description="Disordered" evidence="1">
    <location>
        <begin position="1"/>
        <end position="23"/>
    </location>
</feature>